<evidence type="ECO:0000259" key="9">
    <source>
        <dbReference type="Pfam" id="PF13947"/>
    </source>
</evidence>
<evidence type="ECO:0000256" key="1">
    <source>
        <dbReference type="ARBA" id="ARBA00004479"/>
    </source>
</evidence>
<dbReference type="AlphaFoldDB" id="A0A978W0M9"/>
<evidence type="ECO:0000313" key="11">
    <source>
        <dbReference type="Proteomes" id="UP000813462"/>
    </source>
</evidence>
<evidence type="ECO:0000256" key="2">
    <source>
        <dbReference type="ARBA" id="ARBA00022527"/>
    </source>
</evidence>
<sequence>MILIILAAVETTKIVESQSVSLPGCPDRCGDVKIPYPFGTSQGCYLSEKFSINCSQSNSQLLSPTPFLSNGNLQITNISLEGELGIMHYGARDCYDEEGMQVINNRPRTRLSNFHISSAKNKFTAVGCDTYAIISGYRGETEYITGCISSCDRIDSYTTESSCSGVSCCQTSIPSGLKNITVGLSSFYNHTFVHKLNPCSYAFVVVESKFNFSRTSFRDFNDTEMVPIVLNWAIGEGSSCDETESREDFACKGNISKCVEASNGPGYLCQCLPGYEGNPYLSDGCQGD</sequence>
<comment type="subcellular location">
    <subcellularLocation>
        <location evidence="1">Membrane</location>
        <topology evidence="1">Single-pass type I membrane protein</topology>
    </subcellularLocation>
</comment>
<evidence type="ECO:0000256" key="6">
    <source>
        <dbReference type="ARBA" id="ARBA00023180"/>
    </source>
</evidence>
<feature type="signal peptide" evidence="7">
    <location>
        <begin position="1"/>
        <end position="17"/>
    </location>
</feature>
<keyword evidence="2" id="KW-0723">Serine/threonine-protein kinase</keyword>
<proteinExistence type="predicted"/>
<keyword evidence="4 7" id="KW-0732">Signal</keyword>
<keyword evidence="2" id="KW-0418">Kinase</keyword>
<protein>
    <recommendedName>
        <fullName evidence="12">Wall-associated receptor kinase 2-like</fullName>
    </recommendedName>
</protein>
<evidence type="ECO:0000259" key="8">
    <source>
        <dbReference type="Pfam" id="PF08488"/>
    </source>
</evidence>
<comment type="caution">
    <text evidence="10">The sequence shown here is derived from an EMBL/GenBank/DDBJ whole genome shotgun (WGS) entry which is preliminary data.</text>
</comment>
<evidence type="ECO:0000256" key="7">
    <source>
        <dbReference type="SAM" id="SignalP"/>
    </source>
</evidence>
<dbReference type="Proteomes" id="UP000813462">
    <property type="component" value="Unassembled WGS sequence"/>
</dbReference>
<evidence type="ECO:0000256" key="4">
    <source>
        <dbReference type="ARBA" id="ARBA00022729"/>
    </source>
</evidence>
<evidence type="ECO:0008006" key="12">
    <source>
        <dbReference type="Google" id="ProtNLM"/>
    </source>
</evidence>
<evidence type="ECO:0000256" key="3">
    <source>
        <dbReference type="ARBA" id="ARBA00022679"/>
    </source>
</evidence>
<dbReference type="GO" id="GO:0030247">
    <property type="term" value="F:polysaccharide binding"/>
    <property type="evidence" value="ECO:0007669"/>
    <property type="project" value="InterPro"/>
</dbReference>
<name>A0A978W0M9_ZIZJJ</name>
<keyword evidence="6" id="KW-0325">Glycoprotein</keyword>
<dbReference type="PANTHER" id="PTHR33491">
    <property type="entry name" value="OSJNBA0016N04.9 PROTEIN"/>
    <property type="match status" value="1"/>
</dbReference>
<dbReference type="GO" id="GO:0016020">
    <property type="term" value="C:membrane"/>
    <property type="evidence" value="ECO:0007669"/>
    <property type="project" value="UniProtKB-SubCell"/>
</dbReference>
<dbReference type="EMBL" id="JAEACU010000001">
    <property type="protein sequence ID" value="KAH7545513.1"/>
    <property type="molecule type" value="Genomic_DNA"/>
</dbReference>
<keyword evidence="5" id="KW-1015">Disulfide bond</keyword>
<accession>A0A978W0M9</accession>
<organism evidence="10 11">
    <name type="scientific">Ziziphus jujuba var. spinosa</name>
    <dbReference type="NCBI Taxonomy" id="714518"/>
    <lineage>
        <taxon>Eukaryota</taxon>
        <taxon>Viridiplantae</taxon>
        <taxon>Streptophyta</taxon>
        <taxon>Embryophyta</taxon>
        <taxon>Tracheophyta</taxon>
        <taxon>Spermatophyta</taxon>
        <taxon>Magnoliopsida</taxon>
        <taxon>eudicotyledons</taxon>
        <taxon>Gunneridae</taxon>
        <taxon>Pentapetalae</taxon>
        <taxon>rosids</taxon>
        <taxon>fabids</taxon>
        <taxon>Rosales</taxon>
        <taxon>Rhamnaceae</taxon>
        <taxon>Paliureae</taxon>
        <taxon>Ziziphus</taxon>
    </lineage>
</organism>
<dbReference type="InterPro" id="IPR025287">
    <property type="entry name" value="WAK_GUB"/>
</dbReference>
<evidence type="ECO:0000313" key="10">
    <source>
        <dbReference type="EMBL" id="KAH7545513.1"/>
    </source>
</evidence>
<dbReference type="Pfam" id="PF13947">
    <property type="entry name" value="GUB_WAK_bind"/>
    <property type="match status" value="1"/>
</dbReference>
<dbReference type="InterPro" id="IPR013695">
    <property type="entry name" value="WAK"/>
</dbReference>
<dbReference type="Pfam" id="PF08488">
    <property type="entry name" value="WAK"/>
    <property type="match status" value="1"/>
</dbReference>
<gene>
    <name evidence="10" type="ORF">FEM48_Zijuj01G0101800</name>
</gene>
<dbReference type="GO" id="GO:0004674">
    <property type="term" value="F:protein serine/threonine kinase activity"/>
    <property type="evidence" value="ECO:0007669"/>
    <property type="project" value="UniProtKB-KW"/>
</dbReference>
<reference evidence="10" key="1">
    <citation type="journal article" date="2021" name="Front. Plant Sci.">
        <title>Chromosome-Scale Genome Assembly for Chinese Sour Jujube and Insights Into Its Genome Evolution and Domestication Signature.</title>
        <authorList>
            <person name="Shen L.-Y."/>
            <person name="Luo H."/>
            <person name="Wang X.-L."/>
            <person name="Wang X.-M."/>
            <person name="Qiu X.-J."/>
            <person name="Liu H."/>
            <person name="Zhou S.-S."/>
            <person name="Jia K.-H."/>
            <person name="Nie S."/>
            <person name="Bao Y.-T."/>
            <person name="Zhang R.-G."/>
            <person name="Yun Q.-Z."/>
            <person name="Chai Y.-H."/>
            <person name="Lu J.-Y."/>
            <person name="Li Y."/>
            <person name="Zhao S.-W."/>
            <person name="Mao J.-F."/>
            <person name="Jia S.-G."/>
            <person name="Mao Y.-M."/>
        </authorList>
    </citation>
    <scope>NUCLEOTIDE SEQUENCE</scope>
    <source>
        <strain evidence="10">AT0</strain>
        <tissue evidence="10">Leaf</tissue>
    </source>
</reference>
<keyword evidence="3" id="KW-0808">Transferase</keyword>
<feature type="domain" description="Wall-associated receptor kinase galacturonan-binding" evidence="9">
    <location>
        <begin position="25"/>
        <end position="82"/>
    </location>
</feature>
<feature type="domain" description="Wall-associated receptor kinase" evidence="8">
    <location>
        <begin position="160"/>
        <end position="234"/>
    </location>
</feature>
<feature type="chain" id="PRO_5036811084" description="Wall-associated receptor kinase 2-like" evidence="7">
    <location>
        <begin position="18"/>
        <end position="288"/>
    </location>
</feature>
<evidence type="ECO:0000256" key="5">
    <source>
        <dbReference type="ARBA" id="ARBA00023157"/>
    </source>
</evidence>